<keyword evidence="11" id="KW-0969">Cilium</keyword>
<evidence type="ECO:0000256" key="5">
    <source>
        <dbReference type="ARBA" id="ARBA00022500"/>
    </source>
</evidence>
<dbReference type="EMBL" id="WTYK01000004">
    <property type="protein sequence ID" value="MXP41575.1"/>
    <property type="molecule type" value="Genomic_DNA"/>
</dbReference>
<comment type="subcellular location">
    <subcellularLocation>
        <location evidence="10">Cell inner membrane</location>
    </subcellularLocation>
    <subcellularLocation>
        <location evidence="2">Cell membrane</location>
        <topology evidence="2">Single-pass membrane protein</topology>
    </subcellularLocation>
</comment>
<dbReference type="PANTHER" id="PTHR35091">
    <property type="entry name" value="FLAGELLAR PROTEIN FLIL"/>
    <property type="match status" value="1"/>
</dbReference>
<comment type="function">
    <text evidence="1 10">Controls the rotational direction of flagella during chemotaxis.</text>
</comment>
<keyword evidence="6 10" id="KW-0812">Transmembrane</keyword>
<keyword evidence="5 10" id="KW-0145">Chemotaxis</keyword>
<dbReference type="Proteomes" id="UP000469159">
    <property type="component" value="Unassembled WGS sequence"/>
</dbReference>
<keyword evidence="11" id="KW-0966">Cell projection</keyword>
<keyword evidence="4" id="KW-1003">Cell membrane</keyword>
<organism evidence="11 12">
    <name type="scientific">Croceibacterium soli</name>
    <dbReference type="NCBI Taxonomy" id="1739690"/>
    <lineage>
        <taxon>Bacteria</taxon>
        <taxon>Pseudomonadati</taxon>
        <taxon>Pseudomonadota</taxon>
        <taxon>Alphaproteobacteria</taxon>
        <taxon>Sphingomonadales</taxon>
        <taxon>Erythrobacteraceae</taxon>
        <taxon>Croceibacterium</taxon>
    </lineage>
</organism>
<gene>
    <name evidence="11" type="ORF">GRI75_07960</name>
</gene>
<comment type="similarity">
    <text evidence="3 10">Belongs to the FliL family.</text>
</comment>
<feature type="transmembrane region" description="Helical" evidence="10">
    <location>
        <begin position="21"/>
        <end position="44"/>
    </location>
</feature>
<dbReference type="AlphaFoldDB" id="A0A6I4UX61"/>
<evidence type="ECO:0000256" key="8">
    <source>
        <dbReference type="ARBA" id="ARBA00022989"/>
    </source>
</evidence>
<evidence type="ECO:0000256" key="6">
    <source>
        <dbReference type="ARBA" id="ARBA00022692"/>
    </source>
</evidence>
<dbReference type="OrthoDB" id="7058946at2"/>
<evidence type="ECO:0000256" key="3">
    <source>
        <dbReference type="ARBA" id="ARBA00008281"/>
    </source>
</evidence>
<evidence type="ECO:0000313" key="11">
    <source>
        <dbReference type="EMBL" id="MXP41575.1"/>
    </source>
</evidence>
<keyword evidence="9 10" id="KW-0472">Membrane</keyword>
<evidence type="ECO:0000256" key="2">
    <source>
        <dbReference type="ARBA" id="ARBA00004162"/>
    </source>
</evidence>
<accession>A0A6I4UX61</accession>
<keyword evidence="8 10" id="KW-1133">Transmembrane helix</keyword>
<keyword evidence="10" id="KW-0997">Cell inner membrane</keyword>
<proteinExistence type="inferred from homology"/>
<comment type="caution">
    <text evidence="11">The sequence shown here is derived from an EMBL/GenBank/DDBJ whole genome shotgun (WGS) entry which is preliminary data.</text>
</comment>
<name>A0A6I4UX61_9SPHN</name>
<keyword evidence="7 10" id="KW-0283">Flagellar rotation</keyword>
<dbReference type="PANTHER" id="PTHR35091:SF2">
    <property type="entry name" value="FLAGELLAR PROTEIN FLIL"/>
    <property type="match status" value="1"/>
</dbReference>
<protein>
    <recommendedName>
        <fullName evidence="10">Flagellar protein FliL</fullName>
    </recommendedName>
</protein>
<evidence type="ECO:0000313" key="12">
    <source>
        <dbReference type="Proteomes" id="UP000469159"/>
    </source>
</evidence>
<dbReference type="InterPro" id="IPR005503">
    <property type="entry name" value="FliL"/>
</dbReference>
<evidence type="ECO:0000256" key="7">
    <source>
        <dbReference type="ARBA" id="ARBA00022779"/>
    </source>
</evidence>
<keyword evidence="12" id="KW-1185">Reference proteome</keyword>
<dbReference type="RefSeq" id="WP_160746436.1">
    <property type="nucleotide sequence ID" value="NZ_WTYK01000004.1"/>
</dbReference>
<sequence length="193" mass="20844">MSDKNDKSAQPKKRPKLFKMLLMGVLLAGAGGGTVFGLMAAGILGDQPAKAEEAGPQLVLKGEEDSFAPPAKAGKEAAPVVYGEGGSKYRTAYHSFAEEFTSNLRNTDALVQVSLAASTRRDGRVLMWLAEHELAIRSRILVALADTPEEDIYSPEGKERLQKRLTKAVNDVLVEQEGFGGVDAVHFRTFIVQ</sequence>
<evidence type="ECO:0000256" key="10">
    <source>
        <dbReference type="RuleBase" id="RU364125"/>
    </source>
</evidence>
<evidence type="ECO:0000256" key="4">
    <source>
        <dbReference type="ARBA" id="ARBA00022475"/>
    </source>
</evidence>
<dbReference type="GO" id="GO:0005886">
    <property type="term" value="C:plasma membrane"/>
    <property type="evidence" value="ECO:0007669"/>
    <property type="project" value="UniProtKB-SubCell"/>
</dbReference>
<evidence type="ECO:0000256" key="1">
    <source>
        <dbReference type="ARBA" id="ARBA00002254"/>
    </source>
</evidence>
<keyword evidence="11" id="KW-0282">Flagellum</keyword>
<reference evidence="11 12" key="1">
    <citation type="submission" date="2019-12" db="EMBL/GenBank/DDBJ databases">
        <title>Genomic-based taxomic classification of the family Erythrobacteraceae.</title>
        <authorList>
            <person name="Xu L."/>
        </authorList>
    </citation>
    <scope>NUCLEOTIDE SEQUENCE [LARGE SCALE GENOMIC DNA]</scope>
    <source>
        <strain evidence="11 12">MCCC 1K02066</strain>
    </source>
</reference>
<evidence type="ECO:0000256" key="9">
    <source>
        <dbReference type="ARBA" id="ARBA00023136"/>
    </source>
</evidence>
<dbReference type="GO" id="GO:0009425">
    <property type="term" value="C:bacterial-type flagellum basal body"/>
    <property type="evidence" value="ECO:0007669"/>
    <property type="project" value="InterPro"/>
</dbReference>
<dbReference type="Pfam" id="PF03748">
    <property type="entry name" value="FliL"/>
    <property type="match status" value="1"/>
</dbReference>
<dbReference type="GO" id="GO:0006935">
    <property type="term" value="P:chemotaxis"/>
    <property type="evidence" value="ECO:0007669"/>
    <property type="project" value="UniProtKB-KW"/>
</dbReference>
<dbReference type="GO" id="GO:0071978">
    <property type="term" value="P:bacterial-type flagellum-dependent swarming motility"/>
    <property type="evidence" value="ECO:0007669"/>
    <property type="project" value="TreeGrafter"/>
</dbReference>